<sequence>MLGDTFYTKLREREDRARAKVRREFIRKSQEELHEERARREAAEKLSEEADKRIQRAERLSKDAVEKKRVAEQKMEEALGELQERSAQCESLLRELDTLRKLMERSESHIQRERETISAATEAAEARAAALEEELQRQREKVSKLLGALGVKEGELSEELYTTAHLQRLLEEQLKRQHTFTLSEVREREAIMKAEIMEATRLLEELQARYLSLQQREETLQQQLQRAAERLARQAEEAEQDLRKSHDRNTELQLTLRSLELQLQNVTHAHELAQQEAAARRESDRQEKESLVRRYEGELHTLQEELDRLRIQHDRDRETLLRRSLEVSEERTQLLGERSSLSVSRRPTTHLEPTGGHLVDSLFQRSSVQQTVKSVPRERERASLPFTPSPHRNRTEVVAEIDWDSSDRDFKVNIISEKQPTTGASQSTPLRRLPPRTIHTPTLMEESSIVAQQHPKHDNSGTNHTQNSADSFLLPEGILGYSPLPRNSVQRSPSLQDGTTHSIQPAPTTASPLRYRPGLPSNSNNISYSEIDDIRGEVAARLQEVKQQRSRSAVEEEGARPRRRRSSASPDPFGRPSR</sequence>
<feature type="coiled-coil region" evidence="1">
    <location>
        <begin position="189"/>
        <end position="319"/>
    </location>
</feature>
<dbReference type="AlphaFoldDB" id="A0A7G2C2J2"/>
<name>A0A7G2C2J2_9TRYP</name>
<reference evidence="3 4" key="1">
    <citation type="submission" date="2020-08" db="EMBL/GenBank/DDBJ databases">
        <authorList>
            <person name="Newling K."/>
            <person name="Davey J."/>
            <person name="Forrester S."/>
        </authorList>
    </citation>
    <scope>NUCLEOTIDE SEQUENCE [LARGE SCALE GENOMIC DNA]</scope>
    <source>
        <strain evidence="4">Crithidia deanei Carvalho (ATCC PRA-265)</strain>
    </source>
</reference>
<proteinExistence type="predicted"/>
<feature type="compositionally biased region" description="Polar residues" evidence="2">
    <location>
        <begin position="460"/>
        <end position="470"/>
    </location>
</feature>
<evidence type="ECO:0000256" key="1">
    <source>
        <dbReference type="SAM" id="Coils"/>
    </source>
</evidence>
<dbReference type="Proteomes" id="UP000515908">
    <property type="component" value="Chromosome 02"/>
</dbReference>
<gene>
    <name evidence="3" type="ORF">ADEAN_000131200</name>
</gene>
<evidence type="ECO:0000313" key="4">
    <source>
        <dbReference type="Proteomes" id="UP000515908"/>
    </source>
</evidence>
<feature type="compositionally biased region" description="Basic and acidic residues" evidence="2">
    <location>
        <begin position="543"/>
        <end position="560"/>
    </location>
</feature>
<organism evidence="3 4">
    <name type="scientific">Angomonas deanei</name>
    <dbReference type="NCBI Taxonomy" id="59799"/>
    <lineage>
        <taxon>Eukaryota</taxon>
        <taxon>Discoba</taxon>
        <taxon>Euglenozoa</taxon>
        <taxon>Kinetoplastea</taxon>
        <taxon>Metakinetoplastina</taxon>
        <taxon>Trypanosomatida</taxon>
        <taxon>Trypanosomatidae</taxon>
        <taxon>Strigomonadinae</taxon>
        <taxon>Angomonas</taxon>
    </lineage>
</organism>
<feature type="compositionally biased region" description="Polar residues" evidence="2">
    <location>
        <begin position="416"/>
        <end position="429"/>
    </location>
</feature>
<feature type="compositionally biased region" description="Polar residues" evidence="2">
    <location>
        <begin position="485"/>
        <end position="511"/>
    </location>
</feature>
<feature type="region of interest" description="Disordered" evidence="2">
    <location>
        <begin position="416"/>
        <end position="437"/>
    </location>
</feature>
<evidence type="ECO:0000256" key="2">
    <source>
        <dbReference type="SAM" id="MobiDB-lite"/>
    </source>
</evidence>
<dbReference type="EMBL" id="LR877146">
    <property type="protein sequence ID" value="CAD2213869.1"/>
    <property type="molecule type" value="Genomic_DNA"/>
</dbReference>
<accession>A0A7G2C2J2</accession>
<feature type="region of interest" description="Disordered" evidence="2">
    <location>
        <begin position="449"/>
        <end position="528"/>
    </location>
</feature>
<keyword evidence="1" id="KW-0175">Coiled coil</keyword>
<keyword evidence="4" id="KW-1185">Reference proteome</keyword>
<feature type="region of interest" description="Disordered" evidence="2">
    <location>
        <begin position="32"/>
        <end position="51"/>
    </location>
</feature>
<feature type="region of interest" description="Disordered" evidence="2">
    <location>
        <begin position="543"/>
        <end position="578"/>
    </location>
</feature>
<evidence type="ECO:0000313" key="3">
    <source>
        <dbReference type="EMBL" id="CAD2213869.1"/>
    </source>
</evidence>
<protein>
    <submittedName>
        <fullName evidence="3">Uncharacterized protein</fullName>
    </submittedName>
</protein>
<feature type="region of interest" description="Disordered" evidence="2">
    <location>
        <begin position="326"/>
        <end position="356"/>
    </location>
</feature>
<dbReference type="VEuPathDB" id="TriTrypDB:ADEAN_000131200"/>
<feature type="region of interest" description="Disordered" evidence="2">
    <location>
        <begin position="371"/>
        <end position="391"/>
    </location>
</feature>